<evidence type="ECO:0000313" key="1">
    <source>
        <dbReference type="EMBL" id="BCI63137.1"/>
    </source>
</evidence>
<evidence type="ECO:0000313" key="2">
    <source>
        <dbReference type="Proteomes" id="UP000594042"/>
    </source>
</evidence>
<reference evidence="2" key="1">
    <citation type="submission" date="2020-07" db="EMBL/GenBank/DDBJ databases">
        <title>Complete genome sequencing of Coprobacter sp. strain 2CBH44.</title>
        <authorList>
            <person name="Sakamoto M."/>
            <person name="Murakami T."/>
            <person name="Mori H."/>
        </authorList>
    </citation>
    <scope>NUCLEOTIDE SEQUENCE [LARGE SCALE GENOMIC DNA]</scope>
    <source>
        <strain evidence="2">2CBH44</strain>
    </source>
</reference>
<dbReference type="EMBL" id="AP023322">
    <property type="protein sequence ID" value="BCI63137.1"/>
    <property type="molecule type" value="Genomic_DNA"/>
</dbReference>
<dbReference type="Proteomes" id="UP000594042">
    <property type="component" value="Chromosome"/>
</dbReference>
<sequence length="151" mass="17448">MVKISLITIYLILCCISCNTTKHKEISHNTELCMNTSTILPESVHFSARFKMLWNDLSKETKHFENIDSYIPSKDIINKHHIKLQNGEYIFKGYLHTTPLFDKHGLEKSGIQITSYNDSLNVFSCPLNKIVIIANYPEITSIETSRPIFKR</sequence>
<dbReference type="KEGG" id="copr:Cop2CBH44_14900"/>
<gene>
    <name evidence="1" type="ORF">Cop2CBH44_14900</name>
</gene>
<organism evidence="1 2">
    <name type="scientific">Coprobacter secundus subsp. similis</name>
    <dbReference type="NCBI Taxonomy" id="2751153"/>
    <lineage>
        <taxon>Bacteria</taxon>
        <taxon>Pseudomonadati</taxon>
        <taxon>Bacteroidota</taxon>
        <taxon>Bacteroidia</taxon>
        <taxon>Bacteroidales</taxon>
        <taxon>Barnesiellaceae</taxon>
        <taxon>Coprobacter</taxon>
    </lineage>
</organism>
<dbReference type="AlphaFoldDB" id="A0A7G1I062"/>
<keyword evidence="2" id="KW-1185">Reference proteome</keyword>
<name>A0A7G1I062_9BACT</name>
<protein>
    <submittedName>
        <fullName evidence="1">Uncharacterized protein</fullName>
    </submittedName>
</protein>
<accession>A0A7G1I062</accession>
<proteinExistence type="predicted"/>